<dbReference type="EMBL" id="JBBMEW010000006">
    <property type="protein sequence ID" value="MEQ2526957.1"/>
    <property type="molecule type" value="Genomic_DNA"/>
</dbReference>
<gene>
    <name evidence="1" type="ORF">WMO40_09610</name>
</gene>
<sequence>MSDIKNDYGLTLRICAVVFIIILGITSPLWSKAVLNIDLESKSFTELVVIFTSMAIVIFFIVGRPIHQITNVLKK</sequence>
<reference evidence="1" key="1">
    <citation type="submission" date="2024-03" db="EMBL/GenBank/DDBJ databases">
        <title>Human intestinal bacterial collection.</title>
        <authorList>
            <person name="Pauvert C."/>
            <person name="Hitch T.C.A."/>
            <person name="Clavel T."/>
        </authorList>
    </citation>
    <scope>NUCLEOTIDE SEQUENCE</scope>
    <source>
        <strain evidence="1">CLA-AA-H227</strain>
    </source>
</reference>
<evidence type="ECO:0000313" key="2">
    <source>
        <dbReference type="Proteomes" id="UP001439875"/>
    </source>
</evidence>
<organism evidence="1 2">
    <name type="scientific">Robertmurraya yapensis</name>
    <name type="common">ex Hitch et al 2024</name>
    <dbReference type="NCBI Taxonomy" id="3133160"/>
    <lineage>
        <taxon>Bacteria</taxon>
        <taxon>Bacillati</taxon>
        <taxon>Bacillota</taxon>
        <taxon>Bacilli</taxon>
        <taxon>Bacillales</taxon>
        <taxon>Bacillaceae</taxon>
        <taxon>Robertmurraya</taxon>
    </lineage>
</organism>
<keyword evidence="2" id="KW-1185">Reference proteome</keyword>
<comment type="caution">
    <text evidence="1">The sequence shown here is derived from an EMBL/GenBank/DDBJ whole genome shotgun (WGS) entry which is preliminary data.</text>
</comment>
<dbReference type="Proteomes" id="UP001439875">
    <property type="component" value="Unassembled WGS sequence"/>
</dbReference>
<name>A0ACC6SAM8_9BACI</name>
<protein>
    <submittedName>
        <fullName evidence="1">Uncharacterized protein</fullName>
    </submittedName>
</protein>
<evidence type="ECO:0000313" key="1">
    <source>
        <dbReference type="EMBL" id="MEQ2526957.1"/>
    </source>
</evidence>
<proteinExistence type="predicted"/>
<accession>A0ACC6SAM8</accession>